<protein>
    <submittedName>
        <fullName evidence="2">Uncharacterized protein</fullName>
    </submittedName>
</protein>
<accession>A0A9P6R311</accession>
<name>A0A9P6R311_9FUNG</name>
<dbReference type="OrthoDB" id="2431359at2759"/>
<keyword evidence="3" id="KW-1185">Reference proteome</keyword>
<dbReference type="Proteomes" id="UP000738325">
    <property type="component" value="Unassembled WGS sequence"/>
</dbReference>
<dbReference type="EMBL" id="JAAAIP010000899">
    <property type="protein sequence ID" value="KAG0311630.1"/>
    <property type="molecule type" value="Genomic_DNA"/>
</dbReference>
<organism evidence="2 3">
    <name type="scientific">Dissophora globulifera</name>
    <dbReference type="NCBI Taxonomy" id="979702"/>
    <lineage>
        <taxon>Eukaryota</taxon>
        <taxon>Fungi</taxon>
        <taxon>Fungi incertae sedis</taxon>
        <taxon>Mucoromycota</taxon>
        <taxon>Mortierellomycotina</taxon>
        <taxon>Mortierellomycetes</taxon>
        <taxon>Mortierellales</taxon>
        <taxon>Mortierellaceae</taxon>
        <taxon>Dissophora</taxon>
    </lineage>
</organism>
<feature type="region of interest" description="Disordered" evidence="1">
    <location>
        <begin position="152"/>
        <end position="264"/>
    </location>
</feature>
<feature type="compositionally biased region" description="Pro residues" evidence="1">
    <location>
        <begin position="166"/>
        <end position="178"/>
    </location>
</feature>
<reference evidence="2" key="1">
    <citation type="journal article" date="2020" name="Fungal Divers.">
        <title>Resolving the Mortierellaceae phylogeny through synthesis of multi-gene phylogenetics and phylogenomics.</title>
        <authorList>
            <person name="Vandepol N."/>
            <person name="Liber J."/>
            <person name="Desiro A."/>
            <person name="Na H."/>
            <person name="Kennedy M."/>
            <person name="Barry K."/>
            <person name="Grigoriev I.V."/>
            <person name="Miller A.N."/>
            <person name="O'Donnell K."/>
            <person name="Stajich J.E."/>
            <person name="Bonito G."/>
        </authorList>
    </citation>
    <scope>NUCLEOTIDE SEQUENCE</scope>
    <source>
        <strain evidence="2">REB-010B</strain>
    </source>
</reference>
<feature type="compositionally biased region" description="Low complexity" evidence="1">
    <location>
        <begin position="369"/>
        <end position="383"/>
    </location>
</feature>
<sequence>MPLLYGLQWGNGGEGPSVSRIYRGRGTETHPFVSDKIIPRTQTPERAWIGIDRRPDSDSGAIYISGDPRISQVIVTFKDDDGLQSGRCSQPLQGPIPGPIRSSVPDATTIYIKGHGYPTMSTAEESTSTTSAKARRNSDVYVLNFSTSGESLSDMIFKPPQGDAQPVPPSQPHPPPLLPSLSREIVAQDTLSSEYRGRDDVPNPARVRSTDTKTSLTLSSDSSSSEAWASSVASNSDGEESEQDHAETLKTATGTESKPRSGSAVALVQETVVSGLAMVSVTPLRIATKENAGHSDNCSTENPESLVKSTRATMDPKCNGSDERVKHSPLQKIPGLMKVHSELEHPSTFTPYNGADEPIESLPQMQPNSSDSSPSISSLSSAASRREDRCEVNSRRDYGYTKVIVQDDFERIRTLEATSTEPSAYSSQAITAISPSALVLASTSTSATQPPSLPSSQLTAASSTTGSTVTATPSTPVSVSRSKSSIVSPIQYWRSRQSSSSHGVNSSRSSPSSFSQNYITNTFKKKKPLIPTIVIHPDEEGGEPPRVLSQKDIEYLSMMTPAPLRPLIQPWDDISEEDEYDEELTNEGHVYDDRHPHQYLHSQHRKEEYGTILEEDEENSGDFEIHRMEGIDRNDSLGEDYDIYALDVPVDLDVELELAASDDNRVTYGYV</sequence>
<proteinExistence type="predicted"/>
<feature type="compositionally biased region" description="Polar residues" evidence="1">
    <location>
        <begin position="294"/>
        <end position="312"/>
    </location>
</feature>
<feature type="region of interest" description="Disordered" evidence="1">
    <location>
        <begin position="291"/>
        <end position="326"/>
    </location>
</feature>
<feature type="region of interest" description="Disordered" evidence="1">
    <location>
        <begin position="346"/>
        <end position="392"/>
    </location>
</feature>
<comment type="caution">
    <text evidence="2">The sequence shown here is derived from an EMBL/GenBank/DDBJ whole genome shotgun (WGS) entry which is preliminary data.</text>
</comment>
<gene>
    <name evidence="2" type="ORF">BGZ99_010009</name>
</gene>
<feature type="region of interest" description="Disordered" evidence="1">
    <location>
        <begin position="445"/>
        <end position="482"/>
    </location>
</feature>
<evidence type="ECO:0000313" key="3">
    <source>
        <dbReference type="Proteomes" id="UP000738325"/>
    </source>
</evidence>
<dbReference type="AlphaFoldDB" id="A0A9P6R311"/>
<evidence type="ECO:0000256" key="1">
    <source>
        <dbReference type="SAM" id="MobiDB-lite"/>
    </source>
</evidence>
<evidence type="ECO:0000313" key="2">
    <source>
        <dbReference type="EMBL" id="KAG0311630.1"/>
    </source>
</evidence>
<feature type="compositionally biased region" description="Low complexity" evidence="1">
    <location>
        <begin position="212"/>
        <end position="236"/>
    </location>
</feature>